<keyword evidence="2" id="KW-0547">Nucleotide-binding</keyword>
<dbReference type="InterPro" id="IPR027417">
    <property type="entry name" value="P-loop_NTPase"/>
</dbReference>
<dbReference type="GO" id="GO:0005524">
    <property type="term" value="F:ATP binding"/>
    <property type="evidence" value="ECO:0007669"/>
    <property type="project" value="UniProtKB-KW"/>
</dbReference>
<protein>
    <submittedName>
        <fullName evidence="7">Uncharacterized protein</fullName>
    </submittedName>
</protein>
<evidence type="ECO:0000256" key="6">
    <source>
        <dbReference type="ARBA" id="ARBA00024036"/>
    </source>
</evidence>
<dbReference type="GO" id="GO:0140663">
    <property type="term" value="F:ATP-dependent FeS chaperone activity"/>
    <property type="evidence" value="ECO:0007669"/>
    <property type="project" value="InterPro"/>
</dbReference>
<dbReference type="CDD" id="cd02037">
    <property type="entry name" value="Mrp_NBP35"/>
    <property type="match status" value="1"/>
</dbReference>
<evidence type="ECO:0000256" key="1">
    <source>
        <dbReference type="ARBA" id="ARBA00022723"/>
    </source>
</evidence>
<dbReference type="EMBL" id="CR940352">
    <property type="protein sequence ID" value="CAI76044.1"/>
    <property type="molecule type" value="Genomic_DNA"/>
</dbReference>
<sequence length="309" mass="34888">MYFNVKNVIAIHSCKGGVGKSTVSVSLALSFASKGISVGICDLDICGPSLAQLFSLDRGSVKWNHTKSNGYNSDIKPVNLTYSDTSDLSQNKNFMLLEPKEVQGIKIMSSEFLLPLNYSGYSAYRGPIVDQICYEMVYKTNWEGIEYLILDLPPGTSDVIISLVENIHISGSILITTPNVLSTNDLIKGIKLFRDMEIPILSIVENMSYFICECSSKRNIFGNSKVESICKEFKIEHFIKLPLMSWDQDETMYKITSDPVPSLLNLALISNYHNSKIVEESFYKLVDYLILKCRYEHVNRFVIFKSITF</sequence>
<dbReference type="InParanoid" id="Q4UAV7"/>
<dbReference type="InterPro" id="IPR044304">
    <property type="entry name" value="NUBPL-like"/>
</dbReference>
<dbReference type="AlphaFoldDB" id="Q4UAV7"/>
<keyword evidence="8" id="KW-1185">Reference proteome</keyword>
<dbReference type="SUPFAM" id="SSF52540">
    <property type="entry name" value="P-loop containing nucleoside triphosphate hydrolases"/>
    <property type="match status" value="1"/>
</dbReference>
<accession>Q4UAV7</accession>
<keyword evidence="4" id="KW-0408">Iron</keyword>
<dbReference type="GO" id="GO:0016226">
    <property type="term" value="P:iron-sulfur cluster assembly"/>
    <property type="evidence" value="ECO:0007669"/>
    <property type="project" value="InterPro"/>
</dbReference>
<dbReference type="PANTHER" id="PTHR42961">
    <property type="entry name" value="IRON-SULFUR PROTEIN NUBPL"/>
    <property type="match status" value="1"/>
</dbReference>
<dbReference type="STRING" id="5874.Q4UAV7"/>
<dbReference type="GeneID" id="3864575"/>
<dbReference type="GO" id="GO:0046872">
    <property type="term" value="F:metal ion binding"/>
    <property type="evidence" value="ECO:0007669"/>
    <property type="project" value="UniProtKB-KW"/>
</dbReference>
<dbReference type="OMA" id="CNHESHI"/>
<dbReference type="InterPro" id="IPR033756">
    <property type="entry name" value="YlxH/NBP35"/>
</dbReference>
<dbReference type="PANTHER" id="PTHR42961:SF2">
    <property type="entry name" value="IRON-SULFUR PROTEIN NUBPL"/>
    <property type="match status" value="1"/>
</dbReference>
<dbReference type="KEGG" id="tan:TA17455"/>
<reference evidence="7 8" key="1">
    <citation type="journal article" date="2005" name="Science">
        <title>Genome of the host-cell transforming parasite Theileria annulata compared with T. parva.</title>
        <authorList>
            <person name="Pain A."/>
            <person name="Renauld H."/>
            <person name="Berriman M."/>
            <person name="Murphy L."/>
            <person name="Yeats C.A."/>
            <person name="Weir W."/>
            <person name="Kerhornou A."/>
            <person name="Aslett M."/>
            <person name="Bishop R."/>
            <person name="Bouchier C."/>
            <person name="Cochet M."/>
            <person name="Coulson R.M.R."/>
            <person name="Cronin A."/>
            <person name="de Villiers E.P."/>
            <person name="Fraser A."/>
            <person name="Fosker N."/>
            <person name="Gardner M."/>
            <person name="Goble A."/>
            <person name="Griffiths-Jones S."/>
            <person name="Harris D.E."/>
            <person name="Katzer F."/>
            <person name="Larke N."/>
            <person name="Lord A."/>
            <person name="Maser P."/>
            <person name="McKellar S."/>
            <person name="Mooney P."/>
            <person name="Morton F."/>
            <person name="Nene V."/>
            <person name="O'Neil S."/>
            <person name="Price C."/>
            <person name="Quail M.A."/>
            <person name="Rabbinowitsch E."/>
            <person name="Rawlings N.D."/>
            <person name="Rutter S."/>
            <person name="Saunders D."/>
            <person name="Seeger K."/>
            <person name="Shah T."/>
            <person name="Squares R."/>
            <person name="Squares S."/>
            <person name="Tivey A."/>
            <person name="Walker A.R."/>
            <person name="Woodward J."/>
            <person name="Dobbelaere D.A.E."/>
            <person name="Langsley G."/>
            <person name="Rajandream M.A."/>
            <person name="McKeever D."/>
            <person name="Shiels B."/>
            <person name="Tait A."/>
            <person name="Barrell B.G."/>
            <person name="Hall N."/>
        </authorList>
    </citation>
    <scope>NUCLEOTIDE SEQUENCE [LARGE SCALE GENOMIC DNA]</scope>
    <source>
        <strain evidence="8">Ankara</strain>
    </source>
</reference>
<dbReference type="eggNOG" id="KOG3022">
    <property type="taxonomic scope" value="Eukaryota"/>
</dbReference>
<organism evidence="7 8">
    <name type="scientific">Theileria annulata</name>
    <dbReference type="NCBI Taxonomy" id="5874"/>
    <lineage>
        <taxon>Eukaryota</taxon>
        <taxon>Sar</taxon>
        <taxon>Alveolata</taxon>
        <taxon>Apicomplexa</taxon>
        <taxon>Aconoidasida</taxon>
        <taxon>Piroplasmida</taxon>
        <taxon>Theileriidae</taxon>
        <taxon>Theileria</taxon>
    </lineage>
</organism>
<dbReference type="OrthoDB" id="1741334at2759"/>
<evidence type="ECO:0000256" key="3">
    <source>
        <dbReference type="ARBA" id="ARBA00022840"/>
    </source>
</evidence>
<proteinExistence type="inferred from homology"/>
<evidence type="ECO:0000256" key="4">
    <source>
        <dbReference type="ARBA" id="ARBA00023004"/>
    </source>
</evidence>
<dbReference type="Proteomes" id="UP000001950">
    <property type="component" value="Chromosome 3"/>
</dbReference>
<keyword evidence="3" id="KW-0067">ATP-binding</keyword>
<dbReference type="GO" id="GO:0051539">
    <property type="term" value="F:4 iron, 4 sulfur cluster binding"/>
    <property type="evidence" value="ECO:0007669"/>
    <property type="project" value="TreeGrafter"/>
</dbReference>
<dbReference type="VEuPathDB" id="PiroplasmaDB:TA17455"/>
<dbReference type="RefSeq" id="XP_955520.1">
    <property type="nucleotide sequence ID" value="XM_950427.1"/>
</dbReference>
<gene>
    <name evidence="7" type="ORF">TA17455</name>
</gene>
<evidence type="ECO:0000256" key="2">
    <source>
        <dbReference type="ARBA" id="ARBA00022741"/>
    </source>
</evidence>
<dbReference type="Pfam" id="PF10609">
    <property type="entry name" value="ParA"/>
    <property type="match status" value="1"/>
</dbReference>
<dbReference type="Gene3D" id="3.40.50.300">
    <property type="entry name" value="P-loop containing nucleotide triphosphate hydrolases"/>
    <property type="match status" value="1"/>
</dbReference>
<comment type="similarity">
    <text evidence="6">Belongs to the Mrp/NBP35 ATP-binding proteins family.</text>
</comment>
<evidence type="ECO:0000313" key="7">
    <source>
        <dbReference type="EMBL" id="CAI76044.1"/>
    </source>
</evidence>
<evidence type="ECO:0000256" key="5">
    <source>
        <dbReference type="ARBA" id="ARBA00023014"/>
    </source>
</evidence>
<name>Q4UAV7_THEAN</name>
<keyword evidence="5" id="KW-0411">Iron-sulfur</keyword>
<dbReference type="InterPro" id="IPR019591">
    <property type="entry name" value="Mrp/NBP35_ATP-bd"/>
</dbReference>
<evidence type="ECO:0000313" key="8">
    <source>
        <dbReference type="Proteomes" id="UP000001950"/>
    </source>
</evidence>
<keyword evidence="1" id="KW-0479">Metal-binding</keyword>